<evidence type="ECO:0000256" key="2">
    <source>
        <dbReference type="ARBA" id="ARBA00009444"/>
    </source>
</evidence>
<evidence type="ECO:0000313" key="7">
    <source>
        <dbReference type="Proteomes" id="UP000811609"/>
    </source>
</evidence>
<dbReference type="EMBL" id="CM031830">
    <property type="protein sequence ID" value="KAG6707412.1"/>
    <property type="molecule type" value="Genomic_DNA"/>
</dbReference>
<comment type="similarity">
    <text evidence="2">Belongs to the CYSTM1 family.</text>
</comment>
<dbReference type="Proteomes" id="UP000811246">
    <property type="component" value="Chromosome 6"/>
</dbReference>
<comment type="caution">
    <text evidence="5">The sequence shown here is derived from an EMBL/GenBank/DDBJ whole genome shotgun (WGS) entry which is preliminary data.</text>
</comment>
<name>A0A8T1Q783_CARIL</name>
<evidence type="ECO:0000313" key="6">
    <source>
        <dbReference type="EMBL" id="KAG6707412.1"/>
    </source>
</evidence>
<sequence length="57" mass="6305">MNNNSTRQVEYVYVTPKQETGLLESCLALLCCCSFSIFPCLQNKEASAIQPSMVTSL</sequence>
<comment type="subcellular location">
    <subcellularLocation>
        <location evidence="1">Membrane</location>
    </subcellularLocation>
</comment>
<keyword evidence="3" id="KW-0472">Membrane</keyword>
<dbReference type="EMBL" id="CM031814">
    <property type="protein sequence ID" value="KAG6650270.1"/>
    <property type="molecule type" value="Genomic_DNA"/>
</dbReference>
<evidence type="ECO:0000256" key="1">
    <source>
        <dbReference type="ARBA" id="ARBA00004370"/>
    </source>
</evidence>
<evidence type="ECO:0000256" key="3">
    <source>
        <dbReference type="ARBA" id="ARBA00023136"/>
    </source>
</evidence>
<accession>A0A8T1Q783</accession>
<evidence type="ECO:0000259" key="4">
    <source>
        <dbReference type="Pfam" id="PF12734"/>
    </source>
</evidence>
<dbReference type="AlphaFoldDB" id="A0A8T1Q783"/>
<reference evidence="5" key="1">
    <citation type="submission" date="2020-12" db="EMBL/GenBank/DDBJ databases">
        <title>WGS assembly of Carya illinoinensis cv. Pawnee.</title>
        <authorList>
            <person name="Platts A."/>
            <person name="Shu S."/>
            <person name="Wright S."/>
            <person name="Barry K."/>
            <person name="Edger P."/>
            <person name="Pires J.C."/>
            <person name="Schmutz J."/>
        </authorList>
    </citation>
    <scope>NUCLEOTIDE SEQUENCE</scope>
    <source>
        <tissue evidence="5">Leaf</tissue>
    </source>
</reference>
<protein>
    <recommendedName>
        <fullName evidence="4">Cysteine-rich transmembrane domain-containing protein</fullName>
    </recommendedName>
</protein>
<dbReference type="Proteomes" id="UP000811609">
    <property type="component" value="Chromosome 6"/>
</dbReference>
<proteinExistence type="inferred from homology"/>
<reference evidence="6" key="2">
    <citation type="submission" date="2021-01" db="EMBL/GenBank/DDBJ databases">
        <authorList>
            <person name="Lovell J.T."/>
            <person name="Bentley N."/>
            <person name="Bhattarai G."/>
            <person name="Jenkins J.W."/>
            <person name="Sreedasyam A."/>
            <person name="Alarcon Y."/>
            <person name="Bock C."/>
            <person name="Boston L."/>
            <person name="Carlson J."/>
            <person name="Cervantes K."/>
            <person name="Clermont K."/>
            <person name="Krom N."/>
            <person name="Kubenka K."/>
            <person name="Mamidi S."/>
            <person name="Mattison C."/>
            <person name="Monteros M."/>
            <person name="Pisani C."/>
            <person name="Plott C."/>
            <person name="Rajasekar S."/>
            <person name="Rhein H.S."/>
            <person name="Rohla C."/>
            <person name="Song M."/>
            <person name="Hilaire R.S."/>
            <person name="Shu S."/>
            <person name="Wells L."/>
            <person name="Wang X."/>
            <person name="Webber J."/>
            <person name="Heerema R.J."/>
            <person name="Klein P."/>
            <person name="Conner P."/>
            <person name="Grauke L."/>
            <person name="Grimwood J."/>
            <person name="Schmutz J."/>
            <person name="Randall J.J."/>
        </authorList>
    </citation>
    <scope>NUCLEOTIDE SEQUENCE</scope>
    <source>
        <tissue evidence="6">Leaf</tissue>
    </source>
</reference>
<dbReference type="InterPro" id="IPR028144">
    <property type="entry name" value="CYSTM_dom"/>
</dbReference>
<organism evidence="5 7">
    <name type="scientific">Carya illinoinensis</name>
    <name type="common">Pecan</name>
    <dbReference type="NCBI Taxonomy" id="32201"/>
    <lineage>
        <taxon>Eukaryota</taxon>
        <taxon>Viridiplantae</taxon>
        <taxon>Streptophyta</taxon>
        <taxon>Embryophyta</taxon>
        <taxon>Tracheophyta</taxon>
        <taxon>Spermatophyta</taxon>
        <taxon>Magnoliopsida</taxon>
        <taxon>eudicotyledons</taxon>
        <taxon>Gunneridae</taxon>
        <taxon>Pentapetalae</taxon>
        <taxon>rosids</taxon>
        <taxon>fabids</taxon>
        <taxon>Fagales</taxon>
        <taxon>Juglandaceae</taxon>
        <taxon>Carya</taxon>
    </lineage>
</organism>
<dbReference type="Pfam" id="PF12734">
    <property type="entry name" value="CYSTM"/>
    <property type="match status" value="1"/>
</dbReference>
<keyword evidence="7" id="KW-1185">Reference proteome</keyword>
<feature type="domain" description="Cysteine-rich transmembrane" evidence="4">
    <location>
        <begin position="14"/>
        <end position="33"/>
    </location>
</feature>
<gene>
    <name evidence="5" type="ORF">CIPAW_06G031200</name>
    <name evidence="6" type="ORF">I3842_06G030700</name>
</gene>
<evidence type="ECO:0000313" key="5">
    <source>
        <dbReference type="EMBL" id="KAG6650270.1"/>
    </source>
</evidence>